<evidence type="ECO:0000313" key="3">
    <source>
        <dbReference type="Proteomes" id="UP000655751"/>
    </source>
</evidence>
<proteinExistence type="predicted"/>
<reference evidence="2" key="1">
    <citation type="submission" date="2020-11" db="EMBL/GenBank/DDBJ databases">
        <title>Nocardia NEAU-351.nov., a novel actinomycete isolated from the cow dung.</title>
        <authorList>
            <person name="Zhang X."/>
        </authorList>
    </citation>
    <scope>NUCLEOTIDE SEQUENCE</scope>
    <source>
        <strain evidence="2">NEAU-351</strain>
    </source>
</reference>
<evidence type="ECO:0000313" key="2">
    <source>
        <dbReference type="EMBL" id="MBH0776710.1"/>
    </source>
</evidence>
<organism evidence="2 3">
    <name type="scientific">Nocardia bovistercoris</name>
    <dbReference type="NCBI Taxonomy" id="2785916"/>
    <lineage>
        <taxon>Bacteria</taxon>
        <taxon>Bacillati</taxon>
        <taxon>Actinomycetota</taxon>
        <taxon>Actinomycetes</taxon>
        <taxon>Mycobacteriales</taxon>
        <taxon>Nocardiaceae</taxon>
        <taxon>Nocardia</taxon>
    </lineage>
</organism>
<evidence type="ECO:0000256" key="1">
    <source>
        <dbReference type="SAM" id="Phobius"/>
    </source>
</evidence>
<keyword evidence="1" id="KW-0472">Membrane</keyword>
<dbReference type="EMBL" id="JADMLG010000003">
    <property type="protein sequence ID" value="MBH0776710.1"/>
    <property type="molecule type" value="Genomic_DNA"/>
</dbReference>
<dbReference type="AlphaFoldDB" id="A0A931IBB0"/>
<protein>
    <submittedName>
        <fullName evidence="2">Mce family protein</fullName>
    </submittedName>
</protein>
<accession>A0A931IBB0</accession>
<keyword evidence="1" id="KW-1133">Transmembrane helix</keyword>
<comment type="caution">
    <text evidence="2">The sequence shown here is derived from an EMBL/GenBank/DDBJ whole genome shotgun (WGS) entry which is preliminary data.</text>
</comment>
<keyword evidence="1" id="KW-0812">Transmembrane</keyword>
<gene>
    <name evidence="2" type="ORF">IT779_10485</name>
</gene>
<feature type="transmembrane region" description="Helical" evidence="1">
    <location>
        <begin position="21"/>
        <end position="42"/>
    </location>
</feature>
<sequence length="360" mass="38337">MAQSRNQDFLRGSDRAQRVTVLLAAGAVIAVAVVAVLAFGWIRPRYAQPDGLPVSIEVPYVGPGVTEGTAVISRGARIGAVVSVDATGRHTLRLRIELSRDRVNGLTDSFDLDYRPQNYFGITAVNLVSRPGGAPLTGPRSLTRMPAGDFTMSTMLEQGSLVIDGTLTDSMIATLNKVIRYTDGLTPLLETGVLVADRVAVTQRALPSDLLAAADDVLAVLPGFSTQTIQALYNMFDTEFNSTADGGYRVDDEAMDQADAGLYLAANNLFGSLGRLLASHRHELEPTAGLVATVANTVPHLLDDGAALDELSVLVDRYDAAFTGTGEQRRLRVRLVLDDLPALATPLARLGLPAESEAPR</sequence>
<keyword evidence="3" id="KW-1185">Reference proteome</keyword>
<dbReference type="RefSeq" id="WP_196149031.1">
    <property type="nucleotide sequence ID" value="NZ_JADMLG010000003.1"/>
</dbReference>
<name>A0A931IBB0_9NOCA</name>
<dbReference type="Proteomes" id="UP000655751">
    <property type="component" value="Unassembled WGS sequence"/>
</dbReference>